<organism evidence="1 2">
    <name type="scientific">Dictyobacter alpinus</name>
    <dbReference type="NCBI Taxonomy" id="2014873"/>
    <lineage>
        <taxon>Bacteria</taxon>
        <taxon>Bacillati</taxon>
        <taxon>Chloroflexota</taxon>
        <taxon>Ktedonobacteria</taxon>
        <taxon>Ktedonobacterales</taxon>
        <taxon>Dictyobacteraceae</taxon>
        <taxon>Dictyobacter</taxon>
    </lineage>
</organism>
<dbReference type="EMBL" id="BIFT01000001">
    <property type="protein sequence ID" value="GCE28540.1"/>
    <property type="molecule type" value="Genomic_DNA"/>
</dbReference>
<gene>
    <name evidence="1" type="ORF">KDA_40240</name>
</gene>
<reference evidence="2" key="1">
    <citation type="submission" date="2018-12" db="EMBL/GenBank/DDBJ databases">
        <title>Tengunoibacter tsumagoiensis gen. nov., sp. nov., Dictyobacter kobayashii sp. nov., D. alpinus sp. nov., and D. joshuensis sp. nov. and description of Dictyobacteraceae fam. nov. within the order Ktedonobacterales isolated from Tengu-no-mugimeshi.</title>
        <authorList>
            <person name="Wang C.M."/>
            <person name="Zheng Y."/>
            <person name="Sakai Y."/>
            <person name="Toyoda A."/>
            <person name="Minakuchi Y."/>
            <person name="Abe K."/>
            <person name="Yokota A."/>
            <person name="Yabe S."/>
        </authorList>
    </citation>
    <scope>NUCLEOTIDE SEQUENCE [LARGE SCALE GENOMIC DNA]</scope>
    <source>
        <strain evidence="2">Uno16</strain>
    </source>
</reference>
<protein>
    <submittedName>
        <fullName evidence="1">Uncharacterized protein</fullName>
    </submittedName>
</protein>
<name>A0A402BB83_9CHLR</name>
<sequence>MKALIGVGLLDTSPTIVTVLSRKITNTRTHISITGMSKKNIPSQNFRGKQAAELVSQWLEEEFKNTLQVLSLGHVLYE</sequence>
<accession>A0A402BB83</accession>
<comment type="caution">
    <text evidence="1">The sequence shown here is derived from an EMBL/GenBank/DDBJ whole genome shotgun (WGS) entry which is preliminary data.</text>
</comment>
<dbReference type="Proteomes" id="UP000287171">
    <property type="component" value="Unassembled WGS sequence"/>
</dbReference>
<dbReference type="AlphaFoldDB" id="A0A402BB83"/>
<proteinExistence type="predicted"/>
<evidence type="ECO:0000313" key="2">
    <source>
        <dbReference type="Proteomes" id="UP000287171"/>
    </source>
</evidence>
<evidence type="ECO:0000313" key="1">
    <source>
        <dbReference type="EMBL" id="GCE28540.1"/>
    </source>
</evidence>
<keyword evidence="2" id="KW-1185">Reference proteome</keyword>